<dbReference type="GO" id="GO:0060271">
    <property type="term" value="P:cilium assembly"/>
    <property type="evidence" value="ECO:0007669"/>
    <property type="project" value="TreeGrafter"/>
</dbReference>
<dbReference type="AlphaFoldDB" id="A0A2C9KPP7"/>
<dbReference type="STRING" id="6526.A0A2C9KPP7"/>
<protein>
    <submittedName>
        <fullName evidence="1">Uncharacterized protein</fullName>
    </submittedName>
</protein>
<dbReference type="EnsemblMetazoa" id="BGLB022162-RA">
    <property type="protein sequence ID" value="BGLB022162-PA"/>
    <property type="gene ID" value="BGLB022162"/>
</dbReference>
<sequence length="186" mass="21092">PSSMKDTQIKSARKYSEAKLMEPETAKFQYQNLQARSRLDARLWLQCRLDLISSLLLEIRGMGEVKDQSNKSVSDLVDCRQYCVEGIREAEVCGDKESQAHFYFYSAQLNILEGKSLEHTISLIENAIELLNQLPQLSTGGKLLLVTSIVLKADLQASTMKKSEFDIYAEKILQVYLAAQKIILKE</sequence>
<reference evidence="1" key="1">
    <citation type="submission" date="2020-05" db="UniProtKB">
        <authorList>
            <consortium name="EnsemblMetazoa"/>
        </authorList>
    </citation>
    <scope>IDENTIFICATION</scope>
    <source>
        <strain evidence="1">BB02</strain>
    </source>
</reference>
<accession>A0A2C9KPP7</accession>
<dbReference type="PANTHER" id="PTHR33487:SF1">
    <property type="entry name" value="CILIA- AND FLAGELLA-ASSOCIATED PROTEIN 54"/>
    <property type="match status" value="1"/>
</dbReference>
<dbReference type="VEuPathDB" id="VectorBase:BGLB022162"/>
<dbReference type="Proteomes" id="UP000076420">
    <property type="component" value="Unassembled WGS sequence"/>
</dbReference>
<gene>
    <name evidence="1" type="primary">106077667</name>
</gene>
<evidence type="ECO:0000313" key="1">
    <source>
        <dbReference type="EnsemblMetazoa" id="BGLB022162-PA"/>
    </source>
</evidence>
<dbReference type="PANTHER" id="PTHR33487">
    <property type="entry name" value="CILIA- AND FLAGELLA-ASSOCIATED PROTEIN 54"/>
    <property type="match status" value="1"/>
</dbReference>
<organism evidence="1 2">
    <name type="scientific">Biomphalaria glabrata</name>
    <name type="common">Bloodfluke planorb</name>
    <name type="synonym">Freshwater snail</name>
    <dbReference type="NCBI Taxonomy" id="6526"/>
    <lineage>
        <taxon>Eukaryota</taxon>
        <taxon>Metazoa</taxon>
        <taxon>Spiralia</taxon>
        <taxon>Lophotrochozoa</taxon>
        <taxon>Mollusca</taxon>
        <taxon>Gastropoda</taxon>
        <taxon>Heterobranchia</taxon>
        <taxon>Euthyneura</taxon>
        <taxon>Panpulmonata</taxon>
        <taxon>Hygrophila</taxon>
        <taxon>Lymnaeoidea</taxon>
        <taxon>Planorbidae</taxon>
        <taxon>Biomphalaria</taxon>
    </lineage>
</organism>
<proteinExistence type="predicted"/>
<dbReference type="KEGG" id="bgt:106077667"/>
<name>A0A2C9KPP7_BIOGL</name>
<dbReference type="VEuPathDB" id="VectorBase:BGLAX_046438"/>
<evidence type="ECO:0000313" key="2">
    <source>
        <dbReference type="Proteomes" id="UP000076420"/>
    </source>
</evidence>